<accession>A0A4C1SES1</accession>
<dbReference type="Gene3D" id="3.60.10.10">
    <property type="entry name" value="Endonuclease/exonuclease/phosphatase"/>
    <property type="match status" value="1"/>
</dbReference>
<name>A0A4C1SES1_EUMVA</name>
<proteinExistence type="predicted"/>
<organism evidence="2 3">
    <name type="scientific">Eumeta variegata</name>
    <name type="common">Bagworm moth</name>
    <name type="synonym">Eumeta japonica</name>
    <dbReference type="NCBI Taxonomy" id="151549"/>
    <lineage>
        <taxon>Eukaryota</taxon>
        <taxon>Metazoa</taxon>
        <taxon>Ecdysozoa</taxon>
        <taxon>Arthropoda</taxon>
        <taxon>Hexapoda</taxon>
        <taxon>Insecta</taxon>
        <taxon>Pterygota</taxon>
        <taxon>Neoptera</taxon>
        <taxon>Endopterygota</taxon>
        <taxon>Lepidoptera</taxon>
        <taxon>Glossata</taxon>
        <taxon>Ditrysia</taxon>
        <taxon>Tineoidea</taxon>
        <taxon>Psychidae</taxon>
        <taxon>Oiketicinae</taxon>
        <taxon>Eumeta</taxon>
    </lineage>
</organism>
<evidence type="ECO:0008006" key="4">
    <source>
        <dbReference type="Google" id="ProtNLM"/>
    </source>
</evidence>
<gene>
    <name evidence="2" type="ORF">EVAR_70867_1</name>
</gene>
<dbReference type="EMBL" id="BGZK01003353">
    <property type="protein sequence ID" value="GBP00376.1"/>
    <property type="molecule type" value="Genomic_DNA"/>
</dbReference>
<dbReference type="InterPro" id="IPR036691">
    <property type="entry name" value="Endo/exonu/phosph_ase_sf"/>
</dbReference>
<comment type="caution">
    <text evidence="2">The sequence shown here is derived from an EMBL/GenBank/DDBJ whole genome shotgun (WGS) entry which is preliminary data.</text>
</comment>
<keyword evidence="3" id="KW-1185">Reference proteome</keyword>
<dbReference type="SUPFAM" id="SSF56219">
    <property type="entry name" value="DNase I-like"/>
    <property type="match status" value="1"/>
</dbReference>
<dbReference type="OrthoDB" id="10044176at2759"/>
<reference evidence="2 3" key="1">
    <citation type="journal article" date="2019" name="Commun. Biol.">
        <title>The bagworm genome reveals a unique fibroin gene that provides high tensile strength.</title>
        <authorList>
            <person name="Kono N."/>
            <person name="Nakamura H."/>
            <person name="Ohtoshi R."/>
            <person name="Tomita M."/>
            <person name="Numata K."/>
            <person name="Arakawa K."/>
        </authorList>
    </citation>
    <scope>NUCLEOTIDE SEQUENCE [LARGE SCALE GENOMIC DNA]</scope>
</reference>
<feature type="region of interest" description="Disordered" evidence="1">
    <location>
        <begin position="1"/>
        <end position="29"/>
    </location>
</feature>
<evidence type="ECO:0000313" key="3">
    <source>
        <dbReference type="Proteomes" id="UP000299102"/>
    </source>
</evidence>
<sequence>MAASIDRNETPTTSHNSAPHIAGSSDFSGNDGGYNPPKLNLYPLDHQGEFSVLVDSSKGSSENEKILNSLFLYRKIRNFKVSGIRLITPIGRTLYRIKFDSASSANAFVCKDFSQVGLKPFIPDTFIYSYGVIHGIPLDLTEDYIRESATSEIDIVSVKRFSRRDKEAGTETPTLSVKIGFRSGNIPEHIILDFSYIKAKSTPVKDRDFEANKILTGSRKFNRMVYHKPPPPRPAPHFVPIQPDSTDPLRPVRPDGYGGCAVCIRRSIVAKRINFSTSLDIIIVKTLNLSPNFVFVSVYLPPSLSTRTCASELLRLLAFLDGIPNVILSGDFNARYSRLIFLVGLGATNLLKRLTSIRGGLGPQTALKFYRSLLGLLRLMRQCTLTGESRLFKILILGDVLAFVHQLLCRLSMFWLVNYRPFEIGLSVEASVSTSKLKTLALVRSLRLALVVLCCAGELIAIEKLLTLTAKQVVALGALVDHALPINYALYRYLGMVRVS</sequence>
<dbReference type="Proteomes" id="UP000299102">
    <property type="component" value="Unassembled WGS sequence"/>
</dbReference>
<dbReference type="AlphaFoldDB" id="A0A4C1SES1"/>
<evidence type="ECO:0000256" key="1">
    <source>
        <dbReference type="SAM" id="MobiDB-lite"/>
    </source>
</evidence>
<evidence type="ECO:0000313" key="2">
    <source>
        <dbReference type="EMBL" id="GBP00376.1"/>
    </source>
</evidence>
<protein>
    <recommendedName>
        <fullName evidence="4">Endonuclease/exonuclease/phosphatase domain-containing protein</fullName>
    </recommendedName>
</protein>